<reference evidence="2" key="2">
    <citation type="journal article" date="2021" name="Int. J. Syst. Evol. Microbiol.">
        <title>Geomonas silvestris sp. nov., Geomonas paludis sp. nov. and Geomonas limicola sp. nov., isolated from terrestrial environments, and emended description of the genus Geomonas.</title>
        <authorList>
            <person name="Itoh H."/>
            <person name="Xu Z."/>
            <person name="Masuda Y."/>
            <person name="Ushijima N."/>
            <person name="Hayakawa C."/>
            <person name="Shiratori Y."/>
            <person name="Senoo K."/>
        </authorList>
    </citation>
    <scope>NUCLEOTIDE SEQUENCE</scope>
    <source>
        <strain evidence="2">Red736</strain>
    </source>
</reference>
<keyword evidence="5" id="KW-1185">Reference proteome</keyword>
<gene>
    <name evidence="2" type="ORF">GMPD_03950</name>
    <name evidence="3" type="ORF">M1B72_21265</name>
</gene>
<dbReference type="EMBL" id="BLXY01000001">
    <property type="protein sequence ID" value="GFO62476.1"/>
    <property type="molecule type" value="Genomic_DNA"/>
</dbReference>
<evidence type="ECO:0000313" key="2">
    <source>
        <dbReference type="EMBL" id="GFO62476.1"/>
    </source>
</evidence>
<organism evidence="2 4">
    <name type="scientific">Geomonas paludis</name>
    <dbReference type="NCBI Taxonomy" id="2740185"/>
    <lineage>
        <taxon>Bacteria</taxon>
        <taxon>Pseudomonadati</taxon>
        <taxon>Thermodesulfobacteriota</taxon>
        <taxon>Desulfuromonadia</taxon>
        <taxon>Geobacterales</taxon>
        <taxon>Geobacteraceae</taxon>
        <taxon>Geomonas</taxon>
    </lineage>
</organism>
<evidence type="ECO:0000313" key="4">
    <source>
        <dbReference type="Proteomes" id="UP000568888"/>
    </source>
</evidence>
<dbReference type="EMBL" id="CP096574">
    <property type="protein sequence ID" value="UPU35941.1"/>
    <property type="molecule type" value="Genomic_DNA"/>
</dbReference>
<keyword evidence="1" id="KW-0732">Signal</keyword>
<name>A0A6V8MQW9_9BACT</name>
<dbReference type="InterPro" id="IPR025514">
    <property type="entry name" value="DUF4402"/>
</dbReference>
<dbReference type="AlphaFoldDB" id="A0A6V8MQW9"/>
<reference evidence="4" key="1">
    <citation type="submission" date="2020-06" db="EMBL/GenBank/DDBJ databases">
        <title>Draft genomic sequecing of Geomonas sp. Red736.</title>
        <authorList>
            <person name="Itoh H."/>
            <person name="Xu Z.X."/>
            <person name="Ushijima N."/>
            <person name="Masuda Y."/>
            <person name="Shiratori Y."/>
            <person name="Senoo K."/>
        </authorList>
    </citation>
    <scope>NUCLEOTIDE SEQUENCE [LARGE SCALE GENOMIC DNA]</scope>
    <source>
        <strain evidence="4">Red736</strain>
    </source>
</reference>
<accession>A0A6V8MQW9</accession>
<evidence type="ECO:0000256" key="1">
    <source>
        <dbReference type="SAM" id="SignalP"/>
    </source>
</evidence>
<dbReference type="Proteomes" id="UP000831485">
    <property type="component" value="Chromosome"/>
</dbReference>
<feature type="chain" id="PRO_5027638933" evidence="1">
    <location>
        <begin position="28"/>
        <end position="173"/>
    </location>
</feature>
<dbReference type="Pfam" id="PF14352">
    <property type="entry name" value="DUF4402"/>
    <property type="match status" value="1"/>
</dbReference>
<proteinExistence type="predicted"/>
<sequence>MKTLAKVAVVAGCAALAWTAGSGVSQAATAQANTSATVVLPVTISKATDLNFGRFMSGASGGTVVVSTGNAQSVTGGVTTTGVLGSTAAAAEFTIAGEAASTYAVTFPAQTNLVNGGNSMTIGSFTTAITSGGSLGTFAGGDETLAVGATLTVGANQASGTYSGTIDVAVNYN</sequence>
<dbReference type="Proteomes" id="UP000568888">
    <property type="component" value="Unassembled WGS sequence"/>
</dbReference>
<feature type="signal peptide" evidence="1">
    <location>
        <begin position="1"/>
        <end position="27"/>
    </location>
</feature>
<evidence type="ECO:0000313" key="5">
    <source>
        <dbReference type="Proteomes" id="UP000831485"/>
    </source>
</evidence>
<reference evidence="3" key="3">
    <citation type="submission" date="2022-04" db="EMBL/GenBank/DDBJ databases">
        <authorList>
            <person name="Liu G."/>
        </authorList>
    </citation>
    <scope>NUCLEOTIDE SEQUENCE</scope>
    <source>
        <strain evidence="3">RG22</strain>
    </source>
</reference>
<protein>
    <submittedName>
        <fullName evidence="3">DUF4402 domain-containing protein</fullName>
    </submittedName>
</protein>
<dbReference type="RefSeq" id="WP_183344529.1">
    <property type="nucleotide sequence ID" value="NZ_BLXY01000001.1"/>
</dbReference>
<evidence type="ECO:0000313" key="3">
    <source>
        <dbReference type="EMBL" id="UPU35941.1"/>
    </source>
</evidence>